<dbReference type="GO" id="GO:0005507">
    <property type="term" value="F:copper ion binding"/>
    <property type="evidence" value="ECO:0007669"/>
    <property type="project" value="TreeGrafter"/>
</dbReference>
<dbReference type="PANTHER" id="PTHR12598">
    <property type="entry name" value="COPPER HOMEOSTASIS PROTEIN CUTC"/>
    <property type="match status" value="1"/>
</dbReference>
<evidence type="ECO:0000256" key="1">
    <source>
        <dbReference type="ARBA" id="ARBA00007768"/>
    </source>
</evidence>
<reference evidence="3 4" key="1">
    <citation type="journal article" date="2013" name="Genome Biol.">
        <title>Comparative genomics of the core and accessory genomes of 48 Sinorhizobium strains comprising five genospecies.</title>
        <authorList>
            <person name="Sugawara M."/>
            <person name="Epstein B."/>
            <person name="Badgley B.D."/>
            <person name="Unno T."/>
            <person name="Xu L."/>
            <person name="Reese J."/>
            <person name="Gyaneshwar P."/>
            <person name="Denny R."/>
            <person name="Mudge J."/>
            <person name="Bharti A.K."/>
            <person name="Farmer A.D."/>
            <person name="May G.D."/>
            <person name="Woodward J.E."/>
            <person name="Medigue C."/>
            <person name="Vallenet D."/>
            <person name="Lajus A."/>
            <person name="Rouy Z."/>
            <person name="Martinez-Vaz B."/>
            <person name="Tiffin P."/>
            <person name="Young N.D."/>
            <person name="Sadowsky M.J."/>
        </authorList>
    </citation>
    <scope>NUCLEOTIDE SEQUENCE [LARGE SCALE GENOMIC DNA]</scope>
    <source>
        <strain evidence="3 4">USDA4894</strain>
    </source>
</reference>
<dbReference type="InterPro" id="IPR036822">
    <property type="entry name" value="CutC-like_dom_sf"/>
</dbReference>
<protein>
    <recommendedName>
        <fullName evidence="2">PF03932 family protein CutC</fullName>
    </recommendedName>
</protein>
<dbReference type="InterPro" id="IPR005627">
    <property type="entry name" value="CutC-like"/>
</dbReference>
<dbReference type="EMBL" id="WITC01000090">
    <property type="protein sequence ID" value="MQX17313.1"/>
    <property type="molecule type" value="Genomic_DNA"/>
</dbReference>
<dbReference type="RefSeq" id="WP_153441183.1">
    <property type="nucleotide sequence ID" value="NZ_JACIGA010000001.1"/>
</dbReference>
<dbReference type="OrthoDB" id="9815677at2"/>
<gene>
    <name evidence="2" type="primary">cutC</name>
    <name evidence="3" type="ORF">GHK62_21835</name>
</gene>
<keyword evidence="2" id="KW-0963">Cytoplasm</keyword>
<keyword evidence="4" id="KW-1185">Reference proteome</keyword>
<proteinExistence type="inferred from homology"/>
<comment type="caution">
    <text evidence="3">The sequence shown here is derived from an EMBL/GenBank/DDBJ whole genome shotgun (WGS) entry which is preliminary data.</text>
</comment>
<comment type="similarity">
    <text evidence="1 2">Belongs to the CutC family.</text>
</comment>
<accession>A0A6N7LHH3</accession>
<evidence type="ECO:0000313" key="4">
    <source>
        <dbReference type="Proteomes" id="UP000439983"/>
    </source>
</evidence>
<name>A0A6N7LHH3_SINTE</name>
<comment type="subcellular location">
    <subcellularLocation>
        <location evidence="2">Cytoplasm</location>
    </subcellularLocation>
</comment>
<dbReference type="SUPFAM" id="SSF110395">
    <property type="entry name" value="CutC-like"/>
    <property type="match status" value="1"/>
</dbReference>
<dbReference type="AlphaFoldDB" id="A0A6N7LHH3"/>
<evidence type="ECO:0000256" key="2">
    <source>
        <dbReference type="HAMAP-Rule" id="MF_00795"/>
    </source>
</evidence>
<organism evidence="3 4">
    <name type="scientific">Sinorhizobium terangae</name>
    <dbReference type="NCBI Taxonomy" id="110322"/>
    <lineage>
        <taxon>Bacteria</taxon>
        <taxon>Pseudomonadati</taxon>
        <taxon>Pseudomonadota</taxon>
        <taxon>Alphaproteobacteria</taxon>
        <taxon>Hyphomicrobiales</taxon>
        <taxon>Rhizobiaceae</taxon>
        <taxon>Sinorhizobium/Ensifer group</taxon>
        <taxon>Sinorhizobium</taxon>
    </lineage>
</organism>
<dbReference type="Pfam" id="PF03932">
    <property type="entry name" value="CutC"/>
    <property type="match status" value="1"/>
</dbReference>
<comment type="caution">
    <text evidence="2">Once thought to be involved in copper homeostasis, experiments in E.coli have shown this is not the case.</text>
</comment>
<dbReference type="Gene3D" id="3.20.20.380">
    <property type="entry name" value="Copper homeostasis (CutC) domain"/>
    <property type="match status" value="1"/>
</dbReference>
<dbReference type="HAMAP" id="MF_00795">
    <property type="entry name" value="CutC"/>
    <property type="match status" value="1"/>
</dbReference>
<dbReference type="GO" id="GO:0005737">
    <property type="term" value="C:cytoplasm"/>
    <property type="evidence" value="ECO:0007669"/>
    <property type="project" value="UniProtKB-SubCell"/>
</dbReference>
<evidence type="ECO:0000313" key="3">
    <source>
        <dbReference type="EMBL" id="MQX17313.1"/>
    </source>
</evidence>
<dbReference type="Proteomes" id="UP000439983">
    <property type="component" value="Unassembled WGS sequence"/>
</dbReference>
<sequence>MSGILLEVCVDDPDGLAAAIEGGADRIELCSALAVGGLTPSPGLMALAGPPPVPVYAMIRPRPGDFVYGPTDLDAMRRDIDAARDSGLAGVVLGASLADGRLDARMLCKLTGHAAGLGLTLHRAFDLVPDFAEAIAIAEDLGFERILTSGGAKSAPEAVDTLARLVELAAGRISVMPGAGVSVDTIDALLPRLAVTEVHSSCSVREPAQDPRLVAMGFVSGERRRTDAATVKALKARIGTVCI</sequence>
<dbReference type="PANTHER" id="PTHR12598:SF0">
    <property type="entry name" value="COPPER HOMEOSTASIS PROTEIN CUTC HOMOLOG"/>
    <property type="match status" value="1"/>
</dbReference>